<dbReference type="AlphaFoldDB" id="A0A0G9HAC8"/>
<comment type="subcellular location">
    <subcellularLocation>
        <location evidence="1">Cell membrane</location>
        <topology evidence="1">Multi-pass membrane protein</topology>
    </subcellularLocation>
</comment>
<keyword evidence="6" id="KW-0406">Ion transport</keyword>
<proteinExistence type="inferred from homology"/>
<keyword evidence="10" id="KW-1185">Reference proteome</keyword>
<evidence type="ECO:0000256" key="4">
    <source>
        <dbReference type="ARBA" id="ARBA00022692"/>
    </source>
</evidence>
<dbReference type="OrthoDB" id="445589at2"/>
<dbReference type="PANTHER" id="PTHR33281:SF19">
    <property type="entry name" value="VOLTAGE-DEPENDENT ANION CHANNEL-FORMING PROTEIN YNEE"/>
    <property type="match status" value="1"/>
</dbReference>
<name>A0A0G9HAC8_9GAMM</name>
<evidence type="ECO:0000313" key="9">
    <source>
        <dbReference type="EMBL" id="APG05780.1"/>
    </source>
</evidence>
<organism evidence="9 10">
    <name type="scientific">Luteibacter rhizovicinus DSM 16549</name>
    <dbReference type="NCBI Taxonomy" id="1440763"/>
    <lineage>
        <taxon>Bacteria</taxon>
        <taxon>Pseudomonadati</taxon>
        <taxon>Pseudomonadota</taxon>
        <taxon>Gammaproteobacteria</taxon>
        <taxon>Lysobacterales</taxon>
        <taxon>Rhodanobacteraceae</taxon>
        <taxon>Luteibacter</taxon>
    </lineage>
</organism>
<evidence type="ECO:0000256" key="3">
    <source>
        <dbReference type="ARBA" id="ARBA00022475"/>
    </source>
</evidence>
<keyword evidence="7" id="KW-0472">Membrane</keyword>
<protein>
    <submittedName>
        <fullName evidence="9">Bestrophin</fullName>
    </submittedName>
</protein>
<evidence type="ECO:0000256" key="8">
    <source>
        <dbReference type="ARBA" id="ARBA00034708"/>
    </source>
</evidence>
<reference evidence="10" key="1">
    <citation type="submission" date="2016-09" db="EMBL/GenBank/DDBJ databases">
        <authorList>
            <person name="Lysoe E."/>
        </authorList>
    </citation>
    <scope>NUCLEOTIDE SEQUENCE [LARGE SCALE GENOMIC DNA]</scope>
    <source>
        <strain evidence="10">LJ96T</strain>
    </source>
</reference>
<dbReference type="Pfam" id="PF25539">
    <property type="entry name" value="Bestrophin_2"/>
    <property type="match status" value="1"/>
</dbReference>
<dbReference type="GO" id="GO:0005254">
    <property type="term" value="F:chloride channel activity"/>
    <property type="evidence" value="ECO:0007669"/>
    <property type="project" value="InterPro"/>
</dbReference>
<dbReference type="EMBL" id="CP017480">
    <property type="protein sequence ID" value="APG05780.1"/>
    <property type="molecule type" value="Genomic_DNA"/>
</dbReference>
<accession>A0A0G9HAC8</accession>
<sequence>MTVHSRTPTVRSILFTLNGSIIPVIWRRVLYTILLSVVVVWADFHLYTLKVGLNAAPLTLMGLTLAIFLGFRNTVAYQRWWEARTLWGELIIASRNIARQTLSYLPDASPDSRRELVQSLIAYTYAMRHYLRAKDPSADLAPWLPPQTLAAVMAAPNRPSALLAHIGVAYAAAARAEGASPILLAAIDKELGTLSHVLGGCERIQGTPLPYAYLLLLHRTVHIYCFLLPFCLVALVGWFTPLLVGVLAYTFFGLDALGDQIEDPFDILPNDLPLDAYCTTVKTDLLALLDTAPVGADSAAMAPR</sequence>
<comment type="similarity">
    <text evidence="8">Belongs to the anion channel-forming bestrophin (TC 1.A.46) family.</text>
</comment>
<keyword evidence="2" id="KW-0813">Transport</keyword>
<dbReference type="PATRIC" id="fig|1440763.5.peg.2321"/>
<evidence type="ECO:0000256" key="5">
    <source>
        <dbReference type="ARBA" id="ARBA00022989"/>
    </source>
</evidence>
<dbReference type="GO" id="GO:0005886">
    <property type="term" value="C:plasma membrane"/>
    <property type="evidence" value="ECO:0007669"/>
    <property type="project" value="UniProtKB-SubCell"/>
</dbReference>
<evidence type="ECO:0000313" key="10">
    <source>
        <dbReference type="Proteomes" id="UP000182987"/>
    </source>
</evidence>
<gene>
    <name evidence="9" type="ORF">BJI69_18985</name>
</gene>
<dbReference type="PANTHER" id="PTHR33281">
    <property type="entry name" value="UPF0187 PROTEIN YNEE"/>
    <property type="match status" value="1"/>
</dbReference>
<dbReference type="STRING" id="1440763.BJI69_18985"/>
<keyword evidence="5" id="KW-1133">Transmembrane helix</keyword>
<keyword evidence="4" id="KW-0812">Transmembrane</keyword>
<evidence type="ECO:0000256" key="1">
    <source>
        <dbReference type="ARBA" id="ARBA00004651"/>
    </source>
</evidence>
<dbReference type="KEGG" id="lrz:BJI69_18985"/>
<evidence type="ECO:0000256" key="2">
    <source>
        <dbReference type="ARBA" id="ARBA00022448"/>
    </source>
</evidence>
<evidence type="ECO:0000256" key="7">
    <source>
        <dbReference type="ARBA" id="ARBA00023136"/>
    </source>
</evidence>
<evidence type="ECO:0000256" key="6">
    <source>
        <dbReference type="ARBA" id="ARBA00023065"/>
    </source>
</evidence>
<keyword evidence="3" id="KW-1003">Cell membrane</keyword>
<dbReference type="Proteomes" id="UP000182987">
    <property type="component" value="Chromosome"/>
</dbReference>
<dbReference type="InterPro" id="IPR044669">
    <property type="entry name" value="YneE/VCCN1/2-like"/>
</dbReference>
<dbReference type="RefSeq" id="WP_046968027.1">
    <property type="nucleotide sequence ID" value="NZ_CP017480.1"/>
</dbReference>